<sequence>MLAGDHSGVLPLTEIAVQAVVAGDFWRVQKKSLLTLPDHLGNWVLELLLEQGRLAPPQLELFRNCATTVCIASGYAHGSGGDWLAALGKFRSLQELHLHHWAKLRPDRLAPLAPLAPCLQQLHLPRCSGLTEQALDHIGRLTAVTDLDISGTGISGSSGALALLTSLTSLNLSDTRLNGSDCHWLAKLVNLRSLGVAATSIGDPSLQDLTHLALTSLDLTWTRVTQAPSMPSLQCLTMASCDLESPQPCLTRLVLTNVEVADVHWLADASRLQHLDLSGTKISDSSSECLQQLHALEWLSLSHTAVTESLRQLDLSHSHFIGSLMPAPGWSGFPQLQVLKLALELTGPRLTVQIVESLRSLTLLQFLTLQKCWLSQ</sequence>
<dbReference type="EMBL" id="JALJOR010000001">
    <property type="protein sequence ID" value="KAK9830149.1"/>
    <property type="molecule type" value="Genomic_DNA"/>
</dbReference>
<evidence type="ECO:0000256" key="4">
    <source>
        <dbReference type="ARBA" id="ARBA00022729"/>
    </source>
</evidence>
<reference evidence="8 9" key="1">
    <citation type="journal article" date="2024" name="Nat. Commun.">
        <title>Phylogenomics reveals the evolutionary origins of lichenization in chlorophyte algae.</title>
        <authorList>
            <person name="Puginier C."/>
            <person name="Libourel C."/>
            <person name="Otte J."/>
            <person name="Skaloud P."/>
            <person name="Haon M."/>
            <person name="Grisel S."/>
            <person name="Petersen M."/>
            <person name="Berrin J.G."/>
            <person name="Delaux P.M."/>
            <person name="Dal Grande F."/>
            <person name="Keller J."/>
        </authorList>
    </citation>
    <scope>NUCLEOTIDE SEQUENCE [LARGE SCALE GENOMIC DNA]</scope>
    <source>
        <strain evidence="8 9">SAG 2043</strain>
    </source>
</reference>
<keyword evidence="3" id="KW-0812">Transmembrane</keyword>
<organism evidence="8 9">
    <name type="scientific">[Myrmecia] bisecta</name>
    <dbReference type="NCBI Taxonomy" id="41462"/>
    <lineage>
        <taxon>Eukaryota</taxon>
        <taxon>Viridiplantae</taxon>
        <taxon>Chlorophyta</taxon>
        <taxon>core chlorophytes</taxon>
        <taxon>Trebouxiophyceae</taxon>
        <taxon>Trebouxiales</taxon>
        <taxon>Trebouxiaceae</taxon>
        <taxon>Myrmecia</taxon>
    </lineage>
</organism>
<evidence type="ECO:0000313" key="8">
    <source>
        <dbReference type="EMBL" id="KAK9830149.1"/>
    </source>
</evidence>
<dbReference type="Pfam" id="PF13855">
    <property type="entry name" value="LRR_8"/>
    <property type="match status" value="1"/>
</dbReference>
<evidence type="ECO:0000313" key="9">
    <source>
        <dbReference type="Proteomes" id="UP001489004"/>
    </source>
</evidence>
<proteinExistence type="predicted"/>
<evidence type="ECO:0000256" key="2">
    <source>
        <dbReference type="ARBA" id="ARBA00004479"/>
    </source>
</evidence>
<dbReference type="Proteomes" id="UP001489004">
    <property type="component" value="Unassembled WGS sequence"/>
</dbReference>
<dbReference type="InterPro" id="IPR001611">
    <property type="entry name" value="Leu-rich_rpt"/>
</dbReference>
<evidence type="ECO:0000256" key="1">
    <source>
        <dbReference type="ARBA" id="ARBA00004430"/>
    </source>
</evidence>
<dbReference type="InterPro" id="IPR046956">
    <property type="entry name" value="RLP23-like"/>
</dbReference>
<dbReference type="SUPFAM" id="SSF52047">
    <property type="entry name" value="RNI-like"/>
    <property type="match status" value="1"/>
</dbReference>
<dbReference type="Gene3D" id="3.80.10.10">
    <property type="entry name" value="Ribonuclease Inhibitor"/>
    <property type="match status" value="1"/>
</dbReference>
<dbReference type="GO" id="GO:0016020">
    <property type="term" value="C:membrane"/>
    <property type="evidence" value="ECO:0007669"/>
    <property type="project" value="UniProtKB-SubCell"/>
</dbReference>
<keyword evidence="7" id="KW-0325">Glycoprotein</keyword>
<dbReference type="InterPro" id="IPR032675">
    <property type="entry name" value="LRR_dom_sf"/>
</dbReference>
<evidence type="ECO:0000256" key="5">
    <source>
        <dbReference type="ARBA" id="ARBA00022989"/>
    </source>
</evidence>
<name>A0AAW1R939_9CHLO</name>
<comment type="caution">
    <text evidence="8">The sequence shown here is derived from an EMBL/GenBank/DDBJ whole genome shotgun (WGS) entry which is preliminary data.</text>
</comment>
<evidence type="ECO:0000256" key="3">
    <source>
        <dbReference type="ARBA" id="ARBA00022692"/>
    </source>
</evidence>
<comment type="subcellular location">
    <subcellularLocation>
        <location evidence="1">Cytoplasm</location>
        <location evidence="1">Cytoskeleton</location>
        <location evidence="1">Cilium axoneme</location>
    </subcellularLocation>
    <subcellularLocation>
        <location evidence="2">Membrane</location>
        <topology evidence="2">Single-pass type I membrane protein</topology>
    </subcellularLocation>
</comment>
<gene>
    <name evidence="8" type="ORF">WJX72_010001</name>
</gene>
<accession>A0AAW1R939</accession>
<evidence type="ECO:0000256" key="6">
    <source>
        <dbReference type="ARBA" id="ARBA00023136"/>
    </source>
</evidence>
<dbReference type="Pfam" id="PF00560">
    <property type="entry name" value="LRR_1"/>
    <property type="match status" value="1"/>
</dbReference>
<keyword evidence="5" id="KW-1133">Transmembrane helix</keyword>
<keyword evidence="9" id="KW-1185">Reference proteome</keyword>
<evidence type="ECO:0000256" key="7">
    <source>
        <dbReference type="ARBA" id="ARBA00023180"/>
    </source>
</evidence>
<dbReference type="PANTHER" id="PTHR48063:SF112">
    <property type="entry name" value="RECEPTOR LIKE PROTEIN 30-LIKE"/>
    <property type="match status" value="1"/>
</dbReference>
<dbReference type="GO" id="GO:0005930">
    <property type="term" value="C:axoneme"/>
    <property type="evidence" value="ECO:0007669"/>
    <property type="project" value="UniProtKB-SubCell"/>
</dbReference>
<protein>
    <submittedName>
        <fullName evidence="8">Uncharacterized protein</fullName>
    </submittedName>
</protein>
<dbReference type="AlphaFoldDB" id="A0AAW1R939"/>
<keyword evidence="6" id="KW-0472">Membrane</keyword>
<dbReference type="PANTHER" id="PTHR48063">
    <property type="entry name" value="LRR RECEPTOR-LIKE KINASE"/>
    <property type="match status" value="1"/>
</dbReference>
<keyword evidence="4" id="KW-0732">Signal</keyword>